<comment type="caution">
    <text evidence="2">The sequence shown here is derived from an EMBL/GenBank/DDBJ whole genome shotgun (WGS) entry which is preliminary data.</text>
</comment>
<reference evidence="2 3" key="1">
    <citation type="submission" date="2020-08" db="EMBL/GenBank/DDBJ databases">
        <title>Genomic Encyclopedia of Type Strains, Phase III (KMG-III): the genomes of soil and plant-associated and newly described type strains.</title>
        <authorList>
            <person name="Whitman W."/>
        </authorList>
    </citation>
    <scope>NUCLEOTIDE SEQUENCE [LARGE SCALE GENOMIC DNA]</scope>
    <source>
        <strain evidence="2 3">CECT 3287</strain>
    </source>
</reference>
<protein>
    <submittedName>
        <fullName evidence="2">Uncharacterized protein</fullName>
    </submittedName>
</protein>
<accession>A0A7W5ANY7</accession>
<evidence type="ECO:0000313" key="3">
    <source>
        <dbReference type="Proteomes" id="UP000590749"/>
    </source>
</evidence>
<organism evidence="2 3">
    <name type="scientific">Actinoplanes campanulatus</name>
    <dbReference type="NCBI Taxonomy" id="113559"/>
    <lineage>
        <taxon>Bacteria</taxon>
        <taxon>Bacillati</taxon>
        <taxon>Actinomycetota</taxon>
        <taxon>Actinomycetes</taxon>
        <taxon>Micromonosporales</taxon>
        <taxon>Micromonosporaceae</taxon>
        <taxon>Actinoplanes</taxon>
    </lineage>
</organism>
<sequence length="40" mass="4642">MRYPDRGGLTAPAQAKREQVRRQAAGSRFRLDEDQLRELV</sequence>
<keyword evidence="3" id="KW-1185">Reference proteome</keyword>
<dbReference type="RefSeq" id="WP_260179598.1">
    <property type="nucleotide sequence ID" value="NZ_BMPW01000010.1"/>
</dbReference>
<feature type="region of interest" description="Disordered" evidence="1">
    <location>
        <begin position="1"/>
        <end position="26"/>
    </location>
</feature>
<name>A0A7W5ANY7_9ACTN</name>
<gene>
    <name evidence="2" type="ORF">FHR83_007315</name>
</gene>
<dbReference type="Proteomes" id="UP000590749">
    <property type="component" value="Unassembled WGS sequence"/>
</dbReference>
<dbReference type="EMBL" id="JACHXF010000020">
    <property type="protein sequence ID" value="MBB3099606.1"/>
    <property type="molecule type" value="Genomic_DNA"/>
</dbReference>
<proteinExistence type="predicted"/>
<evidence type="ECO:0000313" key="2">
    <source>
        <dbReference type="EMBL" id="MBB3099606.1"/>
    </source>
</evidence>
<evidence type="ECO:0000256" key="1">
    <source>
        <dbReference type="SAM" id="MobiDB-lite"/>
    </source>
</evidence>
<dbReference type="AlphaFoldDB" id="A0A7W5ANY7"/>